<dbReference type="Pfam" id="PF00501">
    <property type="entry name" value="AMP-binding"/>
    <property type="match status" value="2"/>
</dbReference>
<feature type="domain" description="Carrier" evidence="6">
    <location>
        <begin position="2480"/>
        <end position="2555"/>
    </location>
</feature>
<feature type="domain" description="Carrier" evidence="6">
    <location>
        <begin position="1035"/>
        <end position="1109"/>
    </location>
</feature>
<keyword evidence="8" id="KW-1185">Reference proteome</keyword>
<dbReference type="OrthoDB" id="9803968at2"/>
<dbReference type="Gene3D" id="2.30.38.10">
    <property type="entry name" value="Luciferase, Domain 3"/>
    <property type="match status" value="2"/>
</dbReference>
<keyword evidence="2" id="KW-0596">Phosphopantetheine</keyword>
<feature type="region of interest" description="Disordered" evidence="5">
    <location>
        <begin position="361"/>
        <end position="381"/>
    </location>
</feature>
<dbReference type="GO" id="GO:0031177">
    <property type="term" value="F:phosphopantetheine binding"/>
    <property type="evidence" value="ECO:0007669"/>
    <property type="project" value="InterPro"/>
</dbReference>
<feature type="region of interest" description="Disordered" evidence="5">
    <location>
        <begin position="217"/>
        <end position="245"/>
    </location>
</feature>
<dbReference type="PROSITE" id="PS00455">
    <property type="entry name" value="AMP_BINDING"/>
    <property type="match status" value="2"/>
</dbReference>
<dbReference type="EMBL" id="CP039865">
    <property type="protein sequence ID" value="QCK88550.1"/>
    <property type="molecule type" value="Genomic_DNA"/>
</dbReference>
<dbReference type="InterPro" id="IPR006162">
    <property type="entry name" value="Ppantetheine_attach_site"/>
</dbReference>
<dbReference type="InterPro" id="IPR020806">
    <property type="entry name" value="PKS_PP-bd"/>
</dbReference>
<dbReference type="FunFam" id="3.40.50.980:FF:000002">
    <property type="entry name" value="Enterobactin synthetase component F"/>
    <property type="match status" value="1"/>
</dbReference>
<dbReference type="Pfam" id="PF00550">
    <property type="entry name" value="PP-binding"/>
    <property type="match status" value="2"/>
</dbReference>
<dbReference type="SUPFAM" id="SSF47336">
    <property type="entry name" value="ACP-like"/>
    <property type="match status" value="2"/>
</dbReference>
<dbReference type="InterPro" id="IPR000873">
    <property type="entry name" value="AMP-dep_synth/lig_dom"/>
</dbReference>
<dbReference type="InterPro" id="IPR029063">
    <property type="entry name" value="SAM-dependent_MTases_sf"/>
</dbReference>
<evidence type="ECO:0000259" key="6">
    <source>
        <dbReference type="PROSITE" id="PS50075"/>
    </source>
</evidence>
<dbReference type="KEGG" id="paqt:E8L99_00485"/>
<dbReference type="SMART" id="SM00823">
    <property type="entry name" value="PKS_PP"/>
    <property type="match status" value="2"/>
</dbReference>
<feature type="region of interest" description="Disordered" evidence="5">
    <location>
        <begin position="2552"/>
        <end position="2582"/>
    </location>
</feature>
<feature type="compositionally biased region" description="Basic and acidic residues" evidence="5">
    <location>
        <begin position="2563"/>
        <end position="2582"/>
    </location>
</feature>
<dbReference type="Pfam" id="PF00668">
    <property type="entry name" value="Condensation"/>
    <property type="match status" value="3"/>
</dbReference>
<dbReference type="InterPro" id="IPR045851">
    <property type="entry name" value="AMP-bd_C_sf"/>
</dbReference>
<dbReference type="PANTHER" id="PTHR45527">
    <property type="entry name" value="NONRIBOSOMAL PEPTIDE SYNTHETASE"/>
    <property type="match status" value="1"/>
</dbReference>
<dbReference type="InterPro" id="IPR041464">
    <property type="entry name" value="TubC_N"/>
</dbReference>
<dbReference type="InterPro" id="IPR010071">
    <property type="entry name" value="AA_adenyl_dom"/>
</dbReference>
<dbReference type="PROSITE" id="PS50075">
    <property type="entry name" value="CARRIER"/>
    <property type="match status" value="2"/>
</dbReference>
<keyword evidence="4" id="KW-0677">Repeat</keyword>
<dbReference type="Gene3D" id="1.10.1200.10">
    <property type="entry name" value="ACP-like"/>
    <property type="match status" value="2"/>
</dbReference>
<dbReference type="InterPro" id="IPR025110">
    <property type="entry name" value="AMP-bd_C"/>
</dbReference>
<dbReference type="InterPro" id="IPR023213">
    <property type="entry name" value="CAT-like_dom_sf"/>
</dbReference>
<dbReference type="CDD" id="cd19531">
    <property type="entry name" value="LCL_NRPS-like"/>
    <property type="match status" value="1"/>
</dbReference>
<dbReference type="NCBIfam" id="TIGR01733">
    <property type="entry name" value="AA-adenyl-dom"/>
    <property type="match status" value="2"/>
</dbReference>
<dbReference type="InterPro" id="IPR036736">
    <property type="entry name" value="ACP-like_sf"/>
</dbReference>
<evidence type="ECO:0000313" key="8">
    <source>
        <dbReference type="Proteomes" id="UP000298588"/>
    </source>
</evidence>
<feature type="compositionally biased region" description="Polar residues" evidence="5">
    <location>
        <begin position="220"/>
        <end position="233"/>
    </location>
</feature>
<dbReference type="SUPFAM" id="SSF52777">
    <property type="entry name" value="CoA-dependent acyltransferases"/>
    <property type="match status" value="4"/>
</dbReference>
<dbReference type="InterPro" id="IPR044894">
    <property type="entry name" value="TubC_N_sf"/>
</dbReference>
<dbReference type="Gene3D" id="3.40.50.150">
    <property type="entry name" value="Vaccinia Virus protein VP39"/>
    <property type="match status" value="1"/>
</dbReference>
<comment type="cofactor">
    <cofactor evidence="1">
        <name>pantetheine 4'-phosphate</name>
        <dbReference type="ChEBI" id="CHEBI:47942"/>
    </cofactor>
</comment>
<dbReference type="Proteomes" id="UP000298588">
    <property type="component" value="Chromosome"/>
</dbReference>
<gene>
    <name evidence="7" type="ORF">E8L99_00485</name>
</gene>
<dbReference type="GO" id="GO:0009366">
    <property type="term" value="C:enterobactin synthetase complex"/>
    <property type="evidence" value="ECO:0007669"/>
    <property type="project" value="TreeGrafter"/>
</dbReference>
<dbReference type="CDD" id="cd02440">
    <property type="entry name" value="AdoMet_MTases"/>
    <property type="match status" value="1"/>
</dbReference>
<dbReference type="GO" id="GO:0009239">
    <property type="term" value="P:enterobactin biosynthetic process"/>
    <property type="evidence" value="ECO:0007669"/>
    <property type="project" value="TreeGrafter"/>
</dbReference>
<dbReference type="Gene3D" id="3.30.559.10">
    <property type="entry name" value="Chloramphenicol acetyltransferase-like domain"/>
    <property type="match status" value="2"/>
</dbReference>
<proteinExistence type="predicted"/>
<dbReference type="CDD" id="cd12117">
    <property type="entry name" value="A_NRPS_Srf_like"/>
    <property type="match status" value="2"/>
</dbReference>
<dbReference type="Gene3D" id="1.10.10.1830">
    <property type="entry name" value="Non-ribosomal peptide synthase, adenylation domain"/>
    <property type="match status" value="1"/>
</dbReference>
<evidence type="ECO:0000313" key="7">
    <source>
        <dbReference type="EMBL" id="QCK88550.1"/>
    </source>
</evidence>
<dbReference type="GO" id="GO:0005829">
    <property type="term" value="C:cytosol"/>
    <property type="evidence" value="ECO:0007669"/>
    <property type="project" value="TreeGrafter"/>
</dbReference>
<dbReference type="Gene3D" id="3.30.300.30">
    <property type="match status" value="3"/>
</dbReference>
<evidence type="ECO:0000256" key="5">
    <source>
        <dbReference type="SAM" id="MobiDB-lite"/>
    </source>
</evidence>
<dbReference type="InterPro" id="IPR013217">
    <property type="entry name" value="Methyltransf_12"/>
</dbReference>
<dbReference type="Gene3D" id="3.30.559.30">
    <property type="entry name" value="Nonribosomal peptide synthetase, condensation domain"/>
    <property type="match status" value="2"/>
</dbReference>
<dbReference type="GO" id="GO:0009403">
    <property type="term" value="P:toxin biosynthetic process"/>
    <property type="evidence" value="ECO:0007669"/>
    <property type="project" value="UniProtKB-ARBA"/>
</dbReference>
<dbReference type="GO" id="GO:0043041">
    <property type="term" value="P:amino acid activation for nonribosomal peptide biosynthetic process"/>
    <property type="evidence" value="ECO:0007669"/>
    <property type="project" value="TreeGrafter"/>
</dbReference>
<organism evidence="7 8">
    <name type="scientific">Phreatobacter aquaticus</name>
    <dbReference type="NCBI Taxonomy" id="2570229"/>
    <lineage>
        <taxon>Bacteria</taxon>
        <taxon>Pseudomonadati</taxon>
        <taxon>Pseudomonadota</taxon>
        <taxon>Alphaproteobacteria</taxon>
        <taxon>Hyphomicrobiales</taxon>
        <taxon>Phreatobacteraceae</taxon>
        <taxon>Phreatobacter</taxon>
    </lineage>
</organism>
<dbReference type="SUPFAM" id="SSF53335">
    <property type="entry name" value="S-adenosyl-L-methionine-dependent methyltransferases"/>
    <property type="match status" value="1"/>
</dbReference>
<dbReference type="Gene3D" id="3.40.50.980">
    <property type="match status" value="4"/>
</dbReference>
<accession>A0A4D7QLD0</accession>
<dbReference type="InterPro" id="IPR001242">
    <property type="entry name" value="Condensation_dom"/>
</dbReference>
<dbReference type="SUPFAM" id="SSF56801">
    <property type="entry name" value="Acetyl-CoA synthetase-like"/>
    <property type="match status" value="2"/>
</dbReference>
<keyword evidence="3" id="KW-0597">Phosphoprotein</keyword>
<dbReference type="InterPro" id="IPR020845">
    <property type="entry name" value="AMP-binding_CS"/>
</dbReference>
<dbReference type="PANTHER" id="PTHR45527:SF1">
    <property type="entry name" value="FATTY ACID SYNTHASE"/>
    <property type="match status" value="1"/>
</dbReference>
<protein>
    <submittedName>
        <fullName evidence="7">Amino acid adenylation domain-containing protein</fullName>
    </submittedName>
</protein>
<reference evidence="7 8" key="1">
    <citation type="submission" date="2019-04" db="EMBL/GenBank/DDBJ databases">
        <title>Phreatobacter aquaticus sp. nov.</title>
        <authorList>
            <person name="Choi A."/>
            <person name="Baek K."/>
        </authorList>
    </citation>
    <scope>NUCLEOTIDE SEQUENCE [LARGE SCALE GENOMIC DNA]</scope>
    <source>
        <strain evidence="7 8">NMCR1094</strain>
    </source>
</reference>
<dbReference type="Pfam" id="PF08242">
    <property type="entry name" value="Methyltransf_12"/>
    <property type="match status" value="1"/>
</dbReference>
<dbReference type="Pfam" id="PF13193">
    <property type="entry name" value="AMP-binding_C"/>
    <property type="match status" value="1"/>
</dbReference>
<dbReference type="InterPro" id="IPR009081">
    <property type="entry name" value="PP-bd_ACP"/>
</dbReference>
<dbReference type="Pfam" id="PF18563">
    <property type="entry name" value="TubC_N"/>
    <property type="match status" value="1"/>
</dbReference>
<name>A0A4D7QLD0_9HYPH</name>
<evidence type="ECO:0000256" key="1">
    <source>
        <dbReference type="ARBA" id="ARBA00001957"/>
    </source>
</evidence>
<dbReference type="GO" id="GO:0047527">
    <property type="term" value="F:2,3-dihydroxybenzoate-serine ligase activity"/>
    <property type="evidence" value="ECO:0007669"/>
    <property type="project" value="TreeGrafter"/>
</dbReference>
<evidence type="ECO:0000256" key="4">
    <source>
        <dbReference type="ARBA" id="ARBA00022737"/>
    </source>
</evidence>
<dbReference type="PROSITE" id="PS00012">
    <property type="entry name" value="PHOSPHOPANTETHEINE"/>
    <property type="match status" value="2"/>
</dbReference>
<evidence type="ECO:0000256" key="3">
    <source>
        <dbReference type="ARBA" id="ARBA00022553"/>
    </source>
</evidence>
<sequence length="2582" mass="275690">MLQDLRAAGIRLFLDGQILRFEAPPGALTPDLRSRIALARPVLIEHLGSLAAAPAVSPRQSRLWFACRLAPEEAPYNVAAAFRLSGPLDIAALEAALGDVIAGHPALRTGFREQDGEPQAFLRPEAPFRLERIDAGHVEPGERDAFGRALAERLSREPIALDAPPLLRETLVRFAPDDHLLIHVIHHIVTDGWSHGLFCRDLSDAYRQRLSGKAWRNHARSTSPARTIGSQPSGGARAPVKPAPLPHDVAITGGRRYDGATLSMRLPPAIRDQVAAMARRERTSPAAVLLAVQLLFVARLAGTASPVVAVPAAAGRTSANADEIGYFVDTVTVPVDRVDSDTFQSFLARVHLTFTGTLDAASRGSSDEVGPAALQDPALQDPGLNDPALTSFAYQATPDAALDLDGVAATALGFERGTTRFDLELHVWPQSGHATSALLEPPPESEVPYPGAPDLATGPAAGFRLMLAYRRTSFEPATAARFLRQFSTLLSACLASPDVAVDDLALIPEAESADLARLLERPRPCPAGGRSVADLFEETARRFAGRPALETSDGSSLTYADLDRASAALAARLTGLGLRPGAIVGVLMERSEAAIIALLAVIRAGGAYLPLDPALPDERLALMIADAGVAHLVTTPALGHRIAAGPAVLLVDGLTGAPLGDGPSAPLPAPDTLGPDSPAYVNFTSGSTGRPKGILVPHGAIANLVLDTDYAALGPADRIAQAATLSFDAATFEIWGALLNGACLVPLARETLLDTAALTDALATRRISTMFLTTALFNQMAQAQPAGFSSLRLVLFGGEAVNPDRVRQVRAACPGLQLTHVYGPTETTTFATFHPVETVPEAAATVPIGRPLAGVICRILDVGLRPVPPGATGELYLGGRGLALGYLGQPEATAARFITRAGERLYRTGDLVRLGPGNAIEFVGRADNQVKIRGHRIEPEEIEIALAAHPAVTEAAVIVRGTDQDRRLHAFVAVGEAGAAADIAPWLRQRLPDYMVPARIEALPHLPMTSHGKVDRAALRALAEKAAPEPVVTEPAASDLERQVMAIWSDLLQTAVGPDSDFFDIGGHSLLATRVAARLLQATGLAVPLRLLFEQRTPRDLALALSALERPAADEAEPPLVVRAPGGPTALSFAQQRLWFLERLDPGTAGYNVPLAYELDGRIDMAALQKALDRLIERHDTLRSRIFDRDGQSWQEPLAPMACPLALVDLGHLPIGIGTERARDLIRAAALAPFDLARPPLIRAHLFRLSEDRSILLLVLHHIASDGWSLTVLARDLSLLVANRTAKPLPIRYADFALWQRDWFQGERAQQQLAAWTERLTDLPDLRLPTDRRRPQRQSYRGGTVPIAISGAETEALRALAAACNATPFMVLLAIFGATIGRAAAQMDFAIACPVANRHRPETEGLIGFFVNTLAMRLDRSGGPSLRQLIGRIRAVALDAFQNQDLPFEQVVETLHPDRDPARNPLVQVAFALQNATDERLDIPGIVTRLYAPDIRTTRFDLEMHLFERGTGIEGILVFATDLFEPATAERLAGQFSTLLSACLTSPDVAVDDLALIPEAESADLARLLERPRPCPAGGRSVADLFEETARRFADRPALEAADGSSLTYADLDRASAALTARLTGLGLRPGAIVGVLMERSEAAIIALLAVIRAGGAYLPLDPALPDERLALMIADAGVAHLVTTPALGHRIAAGPAVLLVDGLTGAPLGDGPAAPLPAPDTLGPDSPAYVNFTSGSTGRPKGILVPHGAIANLVLDTDYAALGPADRIAQAATLSFDAATFEIWGALLNGACLVPLARETLLDTAALTDALATRRISTMFLTTALFNQVAQAQPAGFAPLRLVLFGGEAVNPDRVRQVRAACPGLQLTHVYGPTETTTFATFHPVETVPEAAATVPIGRPLAGVICRILDVGLRPVPPGATGELYLGGRGLALGYLGQPEATAARFIARAGERLYRTGDLVRLGPGNAIEFVGRADNQVKIRGHRIEPEEIEIALAAHPAVTEAAVIVRGTDQDRRLHAFVAVGDSNAALSGRDSQAFVADWLELYEDTYKGDGAGTDADLAGWNDSYTGQPLPVAEMREWQEATVAALLAGKPRHVLEIGCGTGLLLKRLADAVESYRGTDFSPSAVARTGALARRAGWSHVSIEHRQGDDAEGLPRHAFDLIVLNSVIQYFPGEDYLRRVIRNAFDCLAPGGRLFIGDIRSLPLQRMFAASVEARRGTADRAVLERAVATRIRLDKELVLDPAFFLHVARDHAPDARVEIAMKRGWAINELTKYRYDVMIETGGGERPATRMIRLSDRPDERPTVEALVAMAHAGAEPLCIVGLPDARLARDLRILAELDAADGPAIVAPAPHPEEIASSLEAAGFCVSFAVPERPEEGRFDLLVHRRGSPRPASPLEASVLAATPARPLANNPLRAIAGRNLIPDIKAHLARHLPDYMVPSSISVLERLPMNRSGKIDRRALVPDNLAETVAPDTLPVGKAEAAVQQIWCDLLQVDMMGRTTNFFDAGGHSLLLVQLLHRINARFGCQLSLIDMFRATTIAAQAEMATARQAPPAAPDIADRADRARHALAGRRDARR</sequence>
<evidence type="ECO:0000256" key="2">
    <source>
        <dbReference type="ARBA" id="ARBA00022450"/>
    </source>
</evidence>